<proteinExistence type="predicted"/>
<gene>
    <name evidence="4" type="ORF">ElyMa_003880800</name>
</gene>
<comment type="caution">
    <text evidence="4">The sequence shown here is derived from an EMBL/GenBank/DDBJ whole genome shotgun (WGS) entry which is preliminary data.</text>
</comment>
<dbReference type="AlphaFoldDB" id="A0AAV4FM04"/>
<accession>A0AAV4FM04</accession>
<evidence type="ECO:0000256" key="1">
    <source>
        <dbReference type="ARBA" id="ARBA00001968"/>
    </source>
</evidence>
<reference evidence="4 5" key="1">
    <citation type="journal article" date="2021" name="Elife">
        <title>Chloroplast acquisition without the gene transfer in kleptoplastic sea slugs, Plakobranchus ocellatus.</title>
        <authorList>
            <person name="Maeda T."/>
            <person name="Takahashi S."/>
            <person name="Yoshida T."/>
            <person name="Shimamura S."/>
            <person name="Takaki Y."/>
            <person name="Nagai Y."/>
            <person name="Toyoda A."/>
            <person name="Suzuki Y."/>
            <person name="Arimoto A."/>
            <person name="Ishii H."/>
            <person name="Satoh N."/>
            <person name="Nishiyama T."/>
            <person name="Hasebe M."/>
            <person name="Maruyama T."/>
            <person name="Minagawa J."/>
            <person name="Obokata J."/>
            <person name="Shigenobu S."/>
        </authorList>
    </citation>
    <scope>NUCLEOTIDE SEQUENCE [LARGE SCALE GENOMIC DNA]</scope>
</reference>
<keyword evidence="5" id="KW-1185">Reference proteome</keyword>
<dbReference type="Pfam" id="PF13359">
    <property type="entry name" value="DDE_Tnp_4"/>
    <property type="match status" value="1"/>
</dbReference>
<organism evidence="4 5">
    <name type="scientific">Elysia marginata</name>
    <dbReference type="NCBI Taxonomy" id="1093978"/>
    <lineage>
        <taxon>Eukaryota</taxon>
        <taxon>Metazoa</taxon>
        <taxon>Spiralia</taxon>
        <taxon>Lophotrochozoa</taxon>
        <taxon>Mollusca</taxon>
        <taxon>Gastropoda</taxon>
        <taxon>Heterobranchia</taxon>
        <taxon>Euthyneura</taxon>
        <taxon>Panpulmonata</taxon>
        <taxon>Sacoglossa</taxon>
        <taxon>Placobranchoidea</taxon>
        <taxon>Plakobranchidae</taxon>
        <taxon>Elysia</taxon>
    </lineage>
</organism>
<comment type="cofactor">
    <cofactor evidence="1">
        <name>a divalent metal cation</name>
        <dbReference type="ChEBI" id="CHEBI:60240"/>
    </cofactor>
</comment>
<dbReference type="Proteomes" id="UP000762676">
    <property type="component" value="Unassembled WGS sequence"/>
</dbReference>
<evidence type="ECO:0000259" key="3">
    <source>
        <dbReference type="Pfam" id="PF13359"/>
    </source>
</evidence>
<protein>
    <submittedName>
        <fullName evidence="4">Protein ALP1-like</fullName>
    </submittedName>
</protein>
<dbReference type="GO" id="GO:0046872">
    <property type="term" value="F:metal ion binding"/>
    <property type="evidence" value="ECO:0007669"/>
    <property type="project" value="UniProtKB-KW"/>
</dbReference>
<dbReference type="PANTHER" id="PTHR34615">
    <property type="entry name" value="PX DOMAIN-CONTAINING PROTEIN"/>
    <property type="match status" value="1"/>
</dbReference>
<evidence type="ECO:0000313" key="4">
    <source>
        <dbReference type="EMBL" id="GFR73961.1"/>
    </source>
</evidence>
<name>A0AAV4FM04_9GAST</name>
<dbReference type="InterPro" id="IPR027806">
    <property type="entry name" value="HARBI1_dom"/>
</dbReference>
<sequence>MPEVLETPNRLKVNRLEALCIFLRRMAYPCRLSDVGELFGRHPSDVSLIFKTVLNNIHEMHSQRLLSLDHPWLDVAALSESVVAKGSPLPRCFGFIDGTVRPIARPSENQKECYNGHKRVHALKFQAVTLPNGIIGHLFGPLSGRRHDSALLSESGLMPELQRVAPEYYIYGDQAYPLRRQLIAPFRGAVLTENQENFNHQMGKLRMCVEWSFGKIIQYFSFLDYKKNQKLFLQPVAKHYLVGGLLTNCHTCLYGSVTTSYFDCPPPSLEDYLY</sequence>
<keyword evidence="2" id="KW-0479">Metal-binding</keyword>
<dbReference type="EMBL" id="BMAT01007908">
    <property type="protein sequence ID" value="GFR73961.1"/>
    <property type="molecule type" value="Genomic_DNA"/>
</dbReference>
<evidence type="ECO:0000313" key="5">
    <source>
        <dbReference type="Proteomes" id="UP000762676"/>
    </source>
</evidence>
<evidence type="ECO:0000256" key="2">
    <source>
        <dbReference type="ARBA" id="ARBA00022723"/>
    </source>
</evidence>
<feature type="domain" description="DDE Tnp4" evidence="3">
    <location>
        <begin position="96"/>
        <end position="228"/>
    </location>
</feature>
<dbReference type="PANTHER" id="PTHR34615:SF1">
    <property type="entry name" value="PX DOMAIN-CONTAINING PROTEIN"/>
    <property type="match status" value="1"/>
</dbReference>